<keyword evidence="1" id="KW-1133">Transmembrane helix</keyword>
<evidence type="ECO:0000313" key="3">
    <source>
        <dbReference type="Proteomes" id="UP000252558"/>
    </source>
</evidence>
<keyword evidence="1" id="KW-0812">Transmembrane</keyword>
<gene>
    <name evidence="2" type="ORF">DU002_00290</name>
</gene>
<feature type="transmembrane region" description="Helical" evidence="1">
    <location>
        <begin position="23"/>
        <end position="47"/>
    </location>
</feature>
<dbReference type="EMBL" id="QPID01000001">
    <property type="protein sequence ID" value="RCU52445.1"/>
    <property type="molecule type" value="Genomic_DNA"/>
</dbReference>
<comment type="caution">
    <text evidence="2">The sequence shown here is derived from an EMBL/GenBank/DDBJ whole genome shotgun (WGS) entry which is preliminary data.</text>
</comment>
<dbReference type="AlphaFoldDB" id="A0A368NRK0"/>
<accession>A0A368NRK0</accession>
<name>A0A368NRK0_9GAMM</name>
<sequence length="59" mass="6735">MIELRNHMVAATYQQTPINKYTLIAMANTVANSVICVCHLSCMRYLLGKKKRRTLFGAF</sequence>
<protein>
    <submittedName>
        <fullName evidence="2">Uncharacterized protein</fullName>
    </submittedName>
</protein>
<reference evidence="2 3" key="1">
    <citation type="submission" date="2018-07" db="EMBL/GenBank/DDBJ databases">
        <title>Corallincola holothuriorum sp. nov., a new facultative anaerobe isolated from sea cucumber Apostichopus japonicus.</title>
        <authorList>
            <person name="Xia H."/>
        </authorList>
    </citation>
    <scope>NUCLEOTIDE SEQUENCE [LARGE SCALE GENOMIC DNA]</scope>
    <source>
        <strain evidence="2 3">C4</strain>
    </source>
</reference>
<dbReference type="Proteomes" id="UP000252558">
    <property type="component" value="Unassembled WGS sequence"/>
</dbReference>
<keyword evidence="3" id="KW-1185">Reference proteome</keyword>
<organism evidence="2 3">
    <name type="scientific">Corallincola holothuriorum</name>
    <dbReference type="NCBI Taxonomy" id="2282215"/>
    <lineage>
        <taxon>Bacteria</taxon>
        <taxon>Pseudomonadati</taxon>
        <taxon>Pseudomonadota</taxon>
        <taxon>Gammaproteobacteria</taxon>
        <taxon>Alteromonadales</taxon>
        <taxon>Psychromonadaceae</taxon>
        <taxon>Corallincola</taxon>
    </lineage>
</organism>
<proteinExistence type="predicted"/>
<evidence type="ECO:0000313" key="2">
    <source>
        <dbReference type="EMBL" id="RCU52445.1"/>
    </source>
</evidence>
<evidence type="ECO:0000256" key="1">
    <source>
        <dbReference type="SAM" id="Phobius"/>
    </source>
</evidence>
<keyword evidence="1" id="KW-0472">Membrane</keyword>